<dbReference type="GO" id="GO:0016020">
    <property type="term" value="C:membrane"/>
    <property type="evidence" value="ECO:0007669"/>
    <property type="project" value="UniProtKB-SubCell"/>
</dbReference>
<keyword evidence="13" id="KW-1185">Reference proteome</keyword>
<comment type="similarity">
    <text evidence="3">Belongs to the cytochrome P450 family.</text>
</comment>
<comment type="subcellular location">
    <subcellularLocation>
        <location evidence="2">Membrane</location>
        <topology evidence="2">Single-pass membrane protein</topology>
    </subcellularLocation>
</comment>
<keyword evidence="9" id="KW-0408">Iron</keyword>
<dbReference type="GO" id="GO:0020037">
    <property type="term" value="F:heme binding"/>
    <property type="evidence" value="ECO:0007669"/>
    <property type="project" value="InterPro"/>
</dbReference>
<evidence type="ECO:0000256" key="1">
    <source>
        <dbReference type="ARBA" id="ARBA00001971"/>
    </source>
</evidence>
<keyword evidence="8" id="KW-0560">Oxidoreductase</keyword>
<dbReference type="InterPro" id="IPR002401">
    <property type="entry name" value="Cyt_P450_E_grp-I"/>
</dbReference>
<evidence type="ECO:0000256" key="10">
    <source>
        <dbReference type="ARBA" id="ARBA00023033"/>
    </source>
</evidence>
<dbReference type="GO" id="GO:0016705">
    <property type="term" value="F:oxidoreductase activity, acting on paired donors, with incorporation or reduction of molecular oxygen"/>
    <property type="evidence" value="ECO:0007669"/>
    <property type="project" value="InterPro"/>
</dbReference>
<evidence type="ECO:0000256" key="3">
    <source>
        <dbReference type="ARBA" id="ARBA00010617"/>
    </source>
</evidence>
<protein>
    <recommendedName>
        <fullName evidence="14">Cytochrome P450</fullName>
    </recommendedName>
</protein>
<sequence>MVKIAGGFGIIADLYPSIKVLQFISGAKLEKLHQVSDQILEHILDEHKERKKTKIGLGEDVQQEDLVEVFLRLQQDGDHEFSLTDSNIKAVIWDIFSAGSETSSATVEWIMAELLKNPRVMKKAQVEVRQVFDDREILWLMKLTFMN</sequence>
<proteinExistence type="inferred from homology"/>
<dbReference type="PANTHER" id="PTHR47953:SF19">
    <property type="entry name" value="OS06G0641600 PROTEIN"/>
    <property type="match status" value="1"/>
</dbReference>
<dbReference type="InterPro" id="IPR052306">
    <property type="entry name" value="CYP450_71D"/>
</dbReference>
<evidence type="ECO:0000256" key="9">
    <source>
        <dbReference type="ARBA" id="ARBA00023004"/>
    </source>
</evidence>
<dbReference type="AlphaFoldDB" id="A0AAE0DRF1"/>
<evidence type="ECO:0000256" key="5">
    <source>
        <dbReference type="ARBA" id="ARBA00022692"/>
    </source>
</evidence>
<evidence type="ECO:0000256" key="11">
    <source>
        <dbReference type="ARBA" id="ARBA00023136"/>
    </source>
</evidence>
<evidence type="ECO:0000256" key="2">
    <source>
        <dbReference type="ARBA" id="ARBA00004167"/>
    </source>
</evidence>
<dbReference type="EMBL" id="JANJYJ010000010">
    <property type="protein sequence ID" value="KAK3183408.1"/>
    <property type="molecule type" value="Genomic_DNA"/>
</dbReference>
<dbReference type="Gene3D" id="1.10.630.10">
    <property type="entry name" value="Cytochrome P450"/>
    <property type="match status" value="1"/>
</dbReference>
<comment type="cofactor">
    <cofactor evidence="1">
        <name>heme</name>
        <dbReference type="ChEBI" id="CHEBI:30413"/>
    </cofactor>
</comment>
<evidence type="ECO:0000256" key="7">
    <source>
        <dbReference type="ARBA" id="ARBA00022989"/>
    </source>
</evidence>
<evidence type="ECO:0000256" key="8">
    <source>
        <dbReference type="ARBA" id="ARBA00023002"/>
    </source>
</evidence>
<keyword evidence="4" id="KW-0349">Heme</keyword>
<evidence type="ECO:0000313" key="12">
    <source>
        <dbReference type="EMBL" id="KAK3183408.1"/>
    </source>
</evidence>
<keyword evidence="7" id="KW-1133">Transmembrane helix</keyword>
<keyword evidence="6" id="KW-0479">Metal-binding</keyword>
<dbReference type="InterPro" id="IPR036396">
    <property type="entry name" value="Cyt_P450_sf"/>
</dbReference>
<organism evidence="12 13">
    <name type="scientific">Dipteronia sinensis</name>
    <dbReference type="NCBI Taxonomy" id="43782"/>
    <lineage>
        <taxon>Eukaryota</taxon>
        <taxon>Viridiplantae</taxon>
        <taxon>Streptophyta</taxon>
        <taxon>Embryophyta</taxon>
        <taxon>Tracheophyta</taxon>
        <taxon>Spermatophyta</taxon>
        <taxon>Magnoliopsida</taxon>
        <taxon>eudicotyledons</taxon>
        <taxon>Gunneridae</taxon>
        <taxon>Pentapetalae</taxon>
        <taxon>rosids</taxon>
        <taxon>malvids</taxon>
        <taxon>Sapindales</taxon>
        <taxon>Sapindaceae</taxon>
        <taxon>Hippocastanoideae</taxon>
        <taxon>Acereae</taxon>
        <taxon>Dipteronia</taxon>
    </lineage>
</organism>
<dbReference type="InterPro" id="IPR001128">
    <property type="entry name" value="Cyt_P450"/>
</dbReference>
<evidence type="ECO:0000313" key="13">
    <source>
        <dbReference type="Proteomes" id="UP001281410"/>
    </source>
</evidence>
<evidence type="ECO:0008006" key="14">
    <source>
        <dbReference type="Google" id="ProtNLM"/>
    </source>
</evidence>
<accession>A0AAE0DRF1</accession>
<dbReference type="PRINTS" id="PR00463">
    <property type="entry name" value="EP450I"/>
</dbReference>
<evidence type="ECO:0000256" key="6">
    <source>
        <dbReference type="ARBA" id="ARBA00022723"/>
    </source>
</evidence>
<evidence type="ECO:0000256" key="4">
    <source>
        <dbReference type="ARBA" id="ARBA00022617"/>
    </source>
</evidence>
<gene>
    <name evidence="12" type="ORF">Dsin_030694</name>
</gene>
<keyword evidence="10" id="KW-0503">Monooxygenase</keyword>
<name>A0AAE0DRF1_9ROSI</name>
<dbReference type="PANTHER" id="PTHR47953">
    <property type="entry name" value="OS08G0105600 PROTEIN"/>
    <property type="match status" value="1"/>
</dbReference>
<dbReference type="Proteomes" id="UP001281410">
    <property type="component" value="Unassembled WGS sequence"/>
</dbReference>
<comment type="caution">
    <text evidence="12">The sequence shown here is derived from an EMBL/GenBank/DDBJ whole genome shotgun (WGS) entry which is preliminary data.</text>
</comment>
<keyword evidence="5" id="KW-0812">Transmembrane</keyword>
<dbReference type="SUPFAM" id="SSF48264">
    <property type="entry name" value="Cytochrome P450"/>
    <property type="match status" value="1"/>
</dbReference>
<dbReference type="Pfam" id="PF00067">
    <property type="entry name" value="p450"/>
    <property type="match status" value="1"/>
</dbReference>
<reference evidence="12" key="1">
    <citation type="journal article" date="2023" name="Plant J.">
        <title>Genome sequences and population genomics provide insights into the demographic history, inbreeding, and mutation load of two 'living fossil' tree species of Dipteronia.</title>
        <authorList>
            <person name="Feng Y."/>
            <person name="Comes H.P."/>
            <person name="Chen J."/>
            <person name="Zhu S."/>
            <person name="Lu R."/>
            <person name="Zhang X."/>
            <person name="Li P."/>
            <person name="Qiu J."/>
            <person name="Olsen K.M."/>
            <person name="Qiu Y."/>
        </authorList>
    </citation>
    <scope>NUCLEOTIDE SEQUENCE</scope>
    <source>
        <strain evidence="12">NBL</strain>
    </source>
</reference>
<keyword evidence="11" id="KW-0472">Membrane</keyword>
<dbReference type="GO" id="GO:0005506">
    <property type="term" value="F:iron ion binding"/>
    <property type="evidence" value="ECO:0007669"/>
    <property type="project" value="InterPro"/>
</dbReference>
<dbReference type="GO" id="GO:0004497">
    <property type="term" value="F:monooxygenase activity"/>
    <property type="evidence" value="ECO:0007669"/>
    <property type="project" value="UniProtKB-KW"/>
</dbReference>